<evidence type="ECO:0000259" key="6">
    <source>
        <dbReference type="PROSITE" id="PS50103"/>
    </source>
</evidence>
<feature type="domain" description="C3H1-type" evidence="6">
    <location>
        <begin position="232"/>
        <end position="259"/>
    </location>
</feature>
<protein>
    <submittedName>
        <fullName evidence="7">Zinc finger ccch domain-containing protein</fullName>
    </submittedName>
</protein>
<keyword evidence="1 4" id="KW-0479">Metal-binding</keyword>
<dbReference type="Pfam" id="PF00642">
    <property type="entry name" value="zf-CCCH"/>
    <property type="match status" value="1"/>
</dbReference>
<organism evidence="7 8">
    <name type="scientific">Thalictrum thalictroides</name>
    <name type="common">Rue-anemone</name>
    <name type="synonym">Anemone thalictroides</name>
    <dbReference type="NCBI Taxonomy" id="46969"/>
    <lineage>
        <taxon>Eukaryota</taxon>
        <taxon>Viridiplantae</taxon>
        <taxon>Streptophyta</taxon>
        <taxon>Embryophyta</taxon>
        <taxon>Tracheophyta</taxon>
        <taxon>Spermatophyta</taxon>
        <taxon>Magnoliopsida</taxon>
        <taxon>Ranunculales</taxon>
        <taxon>Ranunculaceae</taxon>
        <taxon>Thalictroideae</taxon>
        <taxon>Thalictrum</taxon>
    </lineage>
</organism>
<reference evidence="7 8" key="1">
    <citation type="submission" date="2020-06" db="EMBL/GenBank/DDBJ databases">
        <title>Transcriptomic and genomic resources for Thalictrum thalictroides and T. hernandezii: Facilitating candidate gene discovery in an emerging model plant lineage.</title>
        <authorList>
            <person name="Arias T."/>
            <person name="Riano-Pachon D.M."/>
            <person name="Di Stilio V.S."/>
        </authorList>
    </citation>
    <scope>NUCLEOTIDE SEQUENCE [LARGE SCALE GENOMIC DNA]</scope>
    <source>
        <strain evidence="8">cv. WT478/WT964</strain>
        <tissue evidence="7">Leaves</tissue>
    </source>
</reference>
<dbReference type="GO" id="GO:0008270">
    <property type="term" value="F:zinc ion binding"/>
    <property type="evidence" value="ECO:0007669"/>
    <property type="project" value="UniProtKB-KW"/>
</dbReference>
<dbReference type="Gene3D" id="4.10.1000.10">
    <property type="entry name" value="Zinc finger, CCCH-type"/>
    <property type="match status" value="1"/>
</dbReference>
<comment type="caution">
    <text evidence="7">The sequence shown here is derived from an EMBL/GenBank/DDBJ whole genome shotgun (WGS) entry which is preliminary data.</text>
</comment>
<accession>A0A7J6VRC7</accession>
<evidence type="ECO:0000313" key="7">
    <source>
        <dbReference type="EMBL" id="KAF5187634.1"/>
    </source>
</evidence>
<feature type="region of interest" description="Disordered" evidence="5">
    <location>
        <begin position="1"/>
        <end position="76"/>
    </location>
</feature>
<feature type="zinc finger region" description="C3H1-type" evidence="4">
    <location>
        <begin position="232"/>
        <end position="259"/>
    </location>
</feature>
<evidence type="ECO:0000256" key="1">
    <source>
        <dbReference type="ARBA" id="ARBA00022723"/>
    </source>
</evidence>
<evidence type="ECO:0000256" key="4">
    <source>
        <dbReference type="PROSITE-ProRule" id="PRU00723"/>
    </source>
</evidence>
<feature type="non-terminal residue" evidence="7">
    <location>
        <position position="1"/>
    </location>
</feature>
<keyword evidence="3 4" id="KW-0862">Zinc</keyword>
<evidence type="ECO:0000256" key="3">
    <source>
        <dbReference type="ARBA" id="ARBA00022833"/>
    </source>
</evidence>
<evidence type="ECO:0000256" key="2">
    <source>
        <dbReference type="ARBA" id="ARBA00022771"/>
    </source>
</evidence>
<evidence type="ECO:0000313" key="8">
    <source>
        <dbReference type="Proteomes" id="UP000554482"/>
    </source>
</evidence>
<dbReference type="EMBL" id="JABWDY010027763">
    <property type="protein sequence ID" value="KAF5187634.1"/>
    <property type="molecule type" value="Genomic_DNA"/>
</dbReference>
<sequence>EEPEEEEEEYNVEEKSVDSTLDSPSPVVEANSYDSSQEVESEGHDEDLRLENSQASPVADANDTSGGSCGSLNPSNKLLDTQVKELSHVGDGGTKAQALRKKLLSSKDIEESFSYKKVIGSQPQKTIDIECTDTQKDHETHCGYQNHLCSSISSGAGETKSSCADKKEVEAETLTRDSVDKVSKSNLLLKEDTKQMDMQSEEVIKLKASSSITPQVRPRSLSPVAEFDDGNKKPAIICDFFARGWCIKGSSCKFLHQKDSVASTSKRAKQGAPAACSEDNLKKDEGLRVENRGPFVLSEPLASLDANGPSLNSNLPSERIRVGEYGESQRPHQFLDQHDMHSSPVAQGDLRYGSSGNAWTHKDAASGSQWKSFAGDENIRSSAMSNLMDYKRSTSEEFDRRYPSSFKNIVPEHRGLSSGSIPESGIYLNSSYSFAHDNRIVEPPSMKLESRSMPYGSHSSPGFFSSMNSSFNTSLPSTGISPFHQTFTWSGDAPPQRSFPLGPVQPDHVYHATGSSFLLRHSSSPYYSRPDQENFSLRGVPGDSLTSAGHVRQPSINNWEPSVPFRPSFHLPSFMSSHRSQYNPLHGGIDLPNRGDRAFQEPSVSQGATIRNIPKQRENGEFSSFHRPPYYGALHRDSSAHAIGAPADLVEGSGSFVAEPQNKSSLSKDEKSLIPGHVVNTSSAMEVDLDHSLNHQADSGKHNRESKTLKIFRAALVEFVKELVKPHWREGHLSKDAHNAVVKKTVEKVLSTLQTNQIPNTAELTTNYFKLFQPKLAKLVEAYVGKYAKSLQPV</sequence>
<dbReference type="Proteomes" id="UP000554482">
    <property type="component" value="Unassembled WGS sequence"/>
</dbReference>
<evidence type="ECO:0000256" key="5">
    <source>
        <dbReference type="SAM" id="MobiDB-lite"/>
    </source>
</evidence>
<feature type="compositionally biased region" description="Polar residues" evidence="5">
    <location>
        <begin position="51"/>
        <end position="76"/>
    </location>
</feature>
<proteinExistence type="predicted"/>
<dbReference type="PROSITE" id="PS50103">
    <property type="entry name" value="ZF_C3H1"/>
    <property type="match status" value="1"/>
</dbReference>
<dbReference type="InterPro" id="IPR052650">
    <property type="entry name" value="Zinc_finger_CCCH"/>
</dbReference>
<keyword evidence="8" id="KW-1185">Reference proteome</keyword>
<dbReference type="AlphaFoldDB" id="A0A7J6VRC7"/>
<gene>
    <name evidence="7" type="ORF">FRX31_022784</name>
</gene>
<dbReference type="InterPro" id="IPR036855">
    <property type="entry name" value="Znf_CCCH_sf"/>
</dbReference>
<dbReference type="InterPro" id="IPR000571">
    <property type="entry name" value="Znf_CCCH"/>
</dbReference>
<name>A0A7J6VRC7_THATH</name>
<keyword evidence="2 4" id="KW-0863">Zinc-finger</keyword>
<feature type="compositionally biased region" description="Acidic residues" evidence="5">
    <location>
        <begin position="1"/>
        <end position="11"/>
    </location>
</feature>
<dbReference type="SUPFAM" id="SSF90229">
    <property type="entry name" value="CCCH zinc finger"/>
    <property type="match status" value="1"/>
</dbReference>
<dbReference type="OrthoDB" id="1935339at2759"/>
<dbReference type="PANTHER" id="PTHR36886">
    <property type="entry name" value="PROTEIN FRIGIDA-ESSENTIAL 1"/>
    <property type="match status" value="1"/>
</dbReference>
<dbReference type="PANTHER" id="PTHR36886:SF3">
    <property type="entry name" value="PROTEIN FRIGIDA-ESSENTIAL 1"/>
    <property type="match status" value="1"/>
</dbReference>